<dbReference type="EMBL" id="JACTNZ010000005">
    <property type="protein sequence ID" value="KAG5548728.1"/>
    <property type="molecule type" value="Genomic_DNA"/>
</dbReference>
<feature type="region of interest" description="Disordered" evidence="1">
    <location>
        <begin position="80"/>
        <end position="119"/>
    </location>
</feature>
<protein>
    <submittedName>
        <fullName evidence="2">Uncharacterized protein</fullName>
    </submittedName>
</protein>
<dbReference type="AlphaFoldDB" id="A0AAV6K8E8"/>
<evidence type="ECO:0000313" key="2">
    <source>
        <dbReference type="EMBL" id="KAG5548728.1"/>
    </source>
</evidence>
<reference evidence="2" key="1">
    <citation type="submission" date="2020-08" db="EMBL/GenBank/DDBJ databases">
        <title>Plant Genome Project.</title>
        <authorList>
            <person name="Zhang R.-G."/>
        </authorList>
    </citation>
    <scope>NUCLEOTIDE SEQUENCE</scope>
    <source>
        <strain evidence="2">WSP0</strain>
        <tissue evidence="2">Leaf</tissue>
    </source>
</reference>
<dbReference type="Proteomes" id="UP000823749">
    <property type="component" value="Chromosome 5"/>
</dbReference>
<proteinExistence type="predicted"/>
<organism evidence="2 3">
    <name type="scientific">Rhododendron griersonianum</name>
    <dbReference type="NCBI Taxonomy" id="479676"/>
    <lineage>
        <taxon>Eukaryota</taxon>
        <taxon>Viridiplantae</taxon>
        <taxon>Streptophyta</taxon>
        <taxon>Embryophyta</taxon>
        <taxon>Tracheophyta</taxon>
        <taxon>Spermatophyta</taxon>
        <taxon>Magnoliopsida</taxon>
        <taxon>eudicotyledons</taxon>
        <taxon>Gunneridae</taxon>
        <taxon>Pentapetalae</taxon>
        <taxon>asterids</taxon>
        <taxon>Ericales</taxon>
        <taxon>Ericaceae</taxon>
        <taxon>Ericoideae</taxon>
        <taxon>Rhodoreae</taxon>
        <taxon>Rhododendron</taxon>
    </lineage>
</organism>
<sequence>MAESHWVLDEEVRTVLRKVKKSPFEFLITWKLQKMDWIMSPEVRKRAAMVGKSRRKSQEVGLQLGLSNNESETAVRQFLQLGIHKRRQKDRSQDRRKAPGDRQKISKEKSPRSTCSDTM</sequence>
<feature type="compositionally biased region" description="Basic and acidic residues" evidence="1">
    <location>
        <begin position="90"/>
        <end position="111"/>
    </location>
</feature>
<keyword evidence="3" id="KW-1185">Reference proteome</keyword>
<evidence type="ECO:0000256" key="1">
    <source>
        <dbReference type="SAM" id="MobiDB-lite"/>
    </source>
</evidence>
<gene>
    <name evidence="2" type="ORF">RHGRI_014176</name>
</gene>
<evidence type="ECO:0000313" key="3">
    <source>
        <dbReference type="Proteomes" id="UP000823749"/>
    </source>
</evidence>
<accession>A0AAV6K8E8</accession>
<name>A0AAV6K8E8_9ERIC</name>
<comment type="caution">
    <text evidence="2">The sequence shown here is derived from an EMBL/GenBank/DDBJ whole genome shotgun (WGS) entry which is preliminary data.</text>
</comment>